<reference evidence="3" key="2">
    <citation type="submission" date="2020-09" db="EMBL/GenBank/DDBJ databases">
        <authorList>
            <person name="Sun Q."/>
            <person name="Kim S."/>
        </authorList>
    </citation>
    <scope>NUCLEOTIDE SEQUENCE</scope>
    <source>
        <strain evidence="3">KCTC 32422</strain>
    </source>
</reference>
<sequence length="98" mass="10449">MLPIAVTPADLAAALAAMNFAAFAAFGIDKARAQSGTWRIRESTLLWLAFLGGTPGAYAGRALFRHKTRKQPFSDNLFHVVMFQLAGAGALAGWHFAG</sequence>
<dbReference type="Pfam" id="PF06961">
    <property type="entry name" value="DUF1294"/>
    <property type="match status" value="1"/>
</dbReference>
<feature type="transmembrane region" description="Helical" evidence="1">
    <location>
        <begin position="76"/>
        <end position="97"/>
    </location>
</feature>
<name>A0A918VI90_9SPHN</name>
<dbReference type="EMBL" id="BMZD01000005">
    <property type="protein sequence ID" value="GHA00913.1"/>
    <property type="molecule type" value="Genomic_DNA"/>
</dbReference>
<gene>
    <name evidence="3" type="ORF">GCM10011617_21960</name>
</gene>
<dbReference type="Proteomes" id="UP000634139">
    <property type="component" value="Unassembled WGS sequence"/>
</dbReference>
<evidence type="ECO:0000256" key="2">
    <source>
        <dbReference type="SAM" id="SignalP"/>
    </source>
</evidence>
<evidence type="ECO:0000313" key="3">
    <source>
        <dbReference type="EMBL" id="GHA00913.1"/>
    </source>
</evidence>
<organism evidence="3 4">
    <name type="scientific">Novosphingobium arvoryzae</name>
    <dbReference type="NCBI Taxonomy" id="1256514"/>
    <lineage>
        <taxon>Bacteria</taxon>
        <taxon>Pseudomonadati</taxon>
        <taxon>Pseudomonadota</taxon>
        <taxon>Alphaproteobacteria</taxon>
        <taxon>Sphingomonadales</taxon>
        <taxon>Sphingomonadaceae</taxon>
        <taxon>Novosphingobium</taxon>
    </lineage>
</organism>
<evidence type="ECO:0008006" key="5">
    <source>
        <dbReference type="Google" id="ProtNLM"/>
    </source>
</evidence>
<keyword evidence="2" id="KW-0732">Signal</keyword>
<comment type="caution">
    <text evidence="3">The sequence shown here is derived from an EMBL/GenBank/DDBJ whole genome shotgun (WGS) entry which is preliminary data.</text>
</comment>
<dbReference type="InterPro" id="IPR010718">
    <property type="entry name" value="DUF1294"/>
</dbReference>
<keyword evidence="1" id="KW-0812">Transmembrane</keyword>
<evidence type="ECO:0000313" key="4">
    <source>
        <dbReference type="Proteomes" id="UP000634139"/>
    </source>
</evidence>
<feature type="transmembrane region" description="Helical" evidence="1">
    <location>
        <begin position="43"/>
        <end position="64"/>
    </location>
</feature>
<proteinExistence type="predicted"/>
<keyword evidence="1" id="KW-0472">Membrane</keyword>
<feature type="signal peptide" evidence="2">
    <location>
        <begin position="1"/>
        <end position="24"/>
    </location>
</feature>
<protein>
    <recommendedName>
        <fullName evidence="5">DUF1294 domain-containing protein</fullName>
    </recommendedName>
</protein>
<keyword evidence="4" id="KW-1185">Reference proteome</keyword>
<accession>A0A918VI90</accession>
<reference evidence="3" key="1">
    <citation type="journal article" date="2014" name="Int. J. Syst. Evol. Microbiol.">
        <title>Complete genome sequence of Corynebacterium casei LMG S-19264T (=DSM 44701T), isolated from a smear-ripened cheese.</title>
        <authorList>
            <consortium name="US DOE Joint Genome Institute (JGI-PGF)"/>
            <person name="Walter F."/>
            <person name="Albersmeier A."/>
            <person name="Kalinowski J."/>
            <person name="Ruckert C."/>
        </authorList>
    </citation>
    <scope>NUCLEOTIDE SEQUENCE</scope>
    <source>
        <strain evidence="3">KCTC 32422</strain>
    </source>
</reference>
<evidence type="ECO:0000256" key="1">
    <source>
        <dbReference type="SAM" id="Phobius"/>
    </source>
</evidence>
<feature type="chain" id="PRO_5036857462" description="DUF1294 domain-containing protein" evidence="2">
    <location>
        <begin position="25"/>
        <end position="98"/>
    </location>
</feature>
<dbReference type="AlphaFoldDB" id="A0A918VI90"/>
<keyword evidence="1" id="KW-1133">Transmembrane helix</keyword>